<proteinExistence type="predicted"/>
<reference evidence="1" key="1">
    <citation type="submission" date="2023-07" db="EMBL/GenBank/DDBJ databases">
        <title>draft genome sequence of fig (Ficus carica).</title>
        <authorList>
            <person name="Takahashi T."/>
            <person name="Nishimura K."/>
        </authorList>
    </citation>
    <scope>NUCLEOTIDE SEQUENCE</scope>
</reference>
<dbReference type="EMBL" id="BTGU01000098">
    <property type="protein sequence ID" value="GMN60335.1"/>
    <property type="molecule type" value="Genomic_DNA"/>
</dbReference>
<accession>A0AA88J2E9</accession>
<dbReference type="AlphaFoldDB" id="A0AA88J2E9"/>
<name>A0AA88J2E9_FICCA</name>
<comment type="caution">
    <text evidence="1">The sequence shown here is derived from an EMBL/GenBank/DDBJ whole genome shotgun (WGS) entry which is preliminary data.</text>
</comment>
<sequence length="97" mass="10176">MQDSVICQYTVITTDTHQSHSTDSGLVVGTTIVAAIARYQRLVVRKVGDSVVRTVAFAGASGKSAEGTMETAIGLTYHSHTYVVPATFAGAWLGNSS</sequence>
<keyword evidence="2" id="KW-1185">Reference proteome</keyword>
<protein>
    <submittedName>
        <fullName evidence="1">Uncharacterized protein</fullName>
    </submittedName>
</protein>
<organism evidence="1 2">
    <name type="scientific">Ficus carica</name>
    <name type="common">Common fig</name>
    <dbReference type="NCBI Taxonomy" id="3494"/>
    <lineage>
        <taxon>Eukaryota</taxon>
        <taxon>Viridiplantae</taxon>
        <taxon>Streptophyta</taxon>
        <taxon>Embryophyta</taxon>
        <taxon>Tracheophyta</taxon>
        <taxon>Spermatophyta</taxon>
        <taxon>Magnoliopsida</taxon>
        <taxon>eudicotyledons</taxon>
        <taxon>Gunneridae</taxon>
        <taxon>Pentapetalae</taxon>
        <taxon>rosids</taxon>
        <taxon>fabids</taxon>
        <taxon>Rosales</taxon>
        <taxon>Moraceae</taxon>
        <taxon>Ficeae</taxon>
        <taxon>Ficus</taxon>
    </lineage>
</organism>
<evidence type="ECO:0000313" key="2">
    <source>
        <dbReference type="Proteomes" id="UP001187192"/>
    </source>
</evidence>
<gene>
    <name evidence="1" type="ORF">TIFTF001_029420</name>
</gene>
<evidence type="ECO:0000313" key="1">
    <source>
        <dbReference type="EMBL" id="GMN60335.1"/>
    </source>
</evidence>
<dbReference type="Proteomes" id="UP001187192">
    <property type="component" value="Unassembled WGS sequence"/>
</dbReference>
<dbReference type="Gramene" id="FCD_00037641-RA">
    <property type="protein sequence ID" value="FCD_00037641-RA:cds"/>
    <property type="gene ID" value="FCD_00037641"/>
</dbReference>